<accession>A0A1G1ZQ89</accession>
<protein>
    <submittedName>
        <fullName evidence="2">Uncharacterized protein</fullName>
    </submittedName>
</protein>
<name>A0A1G1ZQ89_9BACT</name>
<feature type="transmembrane region" description="Helical" evidence="1">
    <location>
        <begin position="46"/>
        <end position="66"/>
    </location>
</feature>
<dbReference type="Proteomes" id="UP000177942">
    <property type="component" value="Unassembled WGS sequence"/>
</dbReference>
<proteinExistence type="predicted"/>
<dbReference type="EMBL" id="MHJJ01000005">
    <property type="protein sequence ID" value="OGY65920.1"/>
    <property type="molecule type" value="Genomic_DNA"/>
</dbReference>
<organism evidence="2 3">
    <name type="scientific">Candidatus Harrisonbacteria bacterium RIFCSPLOWO2_01_FULL_44_18</name>
    <dbReference type="NCBI Taxonomy" id="1798407"/>
    <lineage>
        <taxon>Bacteria</taxon>
        <taxon>Candidatus Harrisoniibacteriota</taxon>
    </lineage>
</organism>
<evidence type="ECO:0000313" key="3">
    <source>
        <dbReference type="Proteomes" id="UP000177942"/>
    </source>
</evidence>
<dbReference type="AlphaFoldDB" id="A0A1G1ZQ89"/>
<keyword evidence="1" id="KW-0812">Transmembrane</keyword>
<comment type="caution">
    <text evidence="2">The sequence shown here is derived from an EMBL/GenBank/DDBJ whole genome shotgun (WGS) entry which is preliminary data.</text>
</comment>
<reference evidence="2 3" key="1">
    <citation type="journal article" date="2016" name="Nat. Commun.">
        <title>Thousands of microbial genomes shed light on interconnected biogeochemical processes in an aquifer system.</title>
        <authorList>
            <person name="Anantharaman K."/>
            <person name="Brown C.T."/>
            <person name="Hug L.A."/>
            <person name="Sharon I."/>
            <person name="Castelle C.J."/>
            <person name="Probst A.J."/>
            <person name="Thomas B.C."/>
            <person name="Singh A."/>
            <person name="Wilkins M.J."/>
            <person name="Karaoz U."/>
            <person name="Brodie E.L."/>
            <person name="Williams K.H."/>
            <person name="Hubbard S.S."/>
            <person name="Banfield J.F."/>
        </authorList>
    </citation>
    <scope>NUCLEOTIDE SEQUENCE [LARGE SCALE GENOMIC DNA]</scope>
</reference>
<feature type="transmembrane region" description="Helical" evidence="1">
    <location>
        <begin position="165"/>
        <end position="183"/>
    </location>
</feature>
<evidence type="ECO:0000313" key="2">
    <source>
        <dbReference type="EMBL" id="OGY65920.1"/>
    </source>
</evidence>
<keyword evidence="1" id="KW-0472">Membrane</keyword>
<dbReference type="STRING" id="1798407.A3A16_00855"/>
<feature type="transmembrane region" description="Helical" evidence="1">
    <location>
        <begin position="78"/>
        <end position="97"/>
    </location>
</feature>
<evidence type="ECO:0000256" key="1">
    <source>
        <dbReference type="SAM" id="Phobius"/>
    </source>
</evidence>
<keyword evidence="1" id="KW-1133">Transmembrane helix</keyword>
<gene>
    <name evidence="2" type="ORF">A3A16_00855</name>
</gene>
<feature type="transmembrane region" description="Helical" evidence="1">
    <location>
        <begin position="15"/>
        <end position="34"/>
    </location>
</feature>
<sequence length="187" mass="20251">MTNSKELKGHLVKNLIILAISVSVAIFLAKTGIFENILGTSKSVRFFGSFIAGLFFTSVLTVGPATVALGELAQMNSVFSAALIGAIGSVMGDLIIFRFAKDRITDDFVALFERPKVQRLVHLLRLEIFRWLLPLIGALIIASPLPDEIGLAMMGLSKIRTSRFILLSYVLNFVGILAVGLVAKGLM</sequence>
<feature type="transmembrane region" description="Helical" evidence="1">
    <location>
        <begin position="128"/>
        <end position="145"/>
    </location>
</feature>